<keyword evidence="1" id="KW-0614">Plasmid</keyword>
<proteinExistence type="predicted"/>
<evidence type="ECO:0000313" key="3">
    <source>
        <dbReference type="Proteomes" id="UP000596099"/>
    </source>
</evidence>
<dbReference type="EMBL" id="AP024273">
    <property type="protein sequence ID" value="BCP67668.1"/>
    <property type="molecule type" value="Genomic_DNA"/>
</dbReference>
<accession>A0A7R7TFP0</accession>
<dbReference type="Proteomes" id="UP000596099">
    <property type="component" value="Plasmid pHB5018d"/>
</dbReference>
<reference evidence="3" key="2">
    <citation type="submission" date="2021-01" db="EMBL/GenBank/DDBJ databases">
        <title>Complete Genome Sequence of Thermus thermophilus Strain HB5018, Isolated from Mine Onsen Hot Spring.</title>
        <authorList>
            <person name="Miyazaki K."/>
            <person name="Moriya T."/>
            <person name="Nemoto N."/>
            <person name="Oshima T."/>
            <person name="Yura K."/>
            <person name="Bessho Y."/>
        </authorList>
    </citation>
    <scope>NUCLEOTIDE SEQUENCE [LARGE SCALE GENOMIC DNA]</scope>
    <source>
        <strain evidence="3">HB5018</strain>
        <plasmid evidence="3">pHB5018b</plasmid>
        <plasmid evidence="3">pHB5018d</plasmid>
    </source>
</reference>
<geneLocation type="plasmid" evidence="2 3">
    <name>pHB5018d</name>
</geneLocation>
<evidence type="ECO:0000313" key="2">
    <source>
        <dbReference type="EMBL" id="BCP67668.1"/>
    </source>
</evidence>
<dbReference type="RefSeq" id="WP_259330029.1">
    <property type="nucleotide sequence ID" value="NZ_AP024271.1"/>
</dbReference>
<sequence>MEVPERAVTPARMEEAYRRYLDRVAGRGLGLSKAVLADREGR</sequence>
<organism evidence="1 3">
    <name type="scientific">Thermus thermophilus</name>
    <dbReference type="NCBI Taxonomy" id="274"/>
    <lineage>
        <taxon>Bacteria</taxon>
        <taxon>Thermotogati</taxon>
        <taxon>Deinococcota</taxon>
        <taxon>Deinococci</taxon>
        <taxon>Thermales</taxon>
        <taxon>Thermaceae</taxon>
        <taxon>Thermus</taxon>
    </lineage>
</organism>
<dbReference type="Proteomes" id="UP000596099">
    <property type="component" value="Plasmid pHB5018b"/>
</dbReference>
<gene>
    <name evidence="1" type="ORF">TthHB5018_b22400</name>
    <name evidence="2" type="ORF">TthHB5018_d26020</name>
</gene>
<dbReference type="EMBL" id="AP024271">
    <property type="protein sequence ID" value="BCP67306.1"/>
    <property type="molecule type" value="Genomic_DNA"/>
</dbReference>
<evidence type="ECO:0000313" key="1">
    <source>
        <dbReference type="EMBL" id="BCP67306.1"/>
    </source>
</evidence>
<reference evidence="1" key="1">
    <citation type="journal article" date="2021" name="Microbiol. Resour. Announc.">
        <title>Complete Genome Sequence of Thermus thermophilus Strain HB5018, Isolated from Mine Hot Spring in Japan.</title>
        <authorList>
            <person name="Miyazaki K."/>
            <person name="Moriya T."/>
            <person name="Nemoto N."/>
            <person name="Oshima T."/>
            <person name="Yura K."/>
            <person name="Bessho Y."/>
        </authorList>
    </citation>
    <scope>NUCLEOTIDE SEQUENCE</scope>
    <source>
        <plasmid evidence="1">pHB5018b</plasmid>
        <plasmid evidence="2">pHB5018d</plasmid>
    </source>
</reference>
<name>A0A7R7TFP0_THETH</name>
<geneLocation type="plasmid" evidence="1 3">
    <name>pHB5018b</name>
</geneLocation>
<dbReference type="AlphaFoldDB" id="A0A7R7TFP0"/>
<protein>
    <submittedName>
        <fullName evidence="1">Uncharacterized protein</fullName>
    </submittedName>
</protein>